<dbReference type="Proteomes" id="UP000255168">
    <property type="component" value="Chromosome I"/>
</dbReference>
<feature type="signal peptide" evidence="1">
    <location>
        <begin position="1"/>
        <end position="21"/>
    </location>
</feature>
<evidence type="ECO:0000256" key="1">
    <source>
        <dbReference type="SAM" id="SignalP"/>
    </source>
</evidence>
<accession>A0A375H616</accession>
<dbReference type="EMBL" id="OFTC01000028">
    <property type="protein sequence ID" value="SOZ37014.1"/>
    <property type="molecule type" value="Genomic_DNA"/>
</dbReference>
<organism evidence="3 4">
    <name type="scientific">Cupriavidus neocaledonicus</name>
    <dbReference type="NCBI Taxonomy" id="1040979"/>
    <lineage>
        <taxon>Bacteria</taxon>
        <taxon>Pseudomonadati</taxon>
        <taxon>Pseudomonadota</taxon>
        <taxon>Betaproteobacteria</taxon>
        <taxon>Burkholderiales</taxon>
        <taxon>Burkholderiaceae</taxon>
        <taxon>Cupriavidus</taxon>
    </lineage>
</organism>
<evidence type="ECO:0008006" key="6">
    <source>
        <dbReference type="Google" id="ProtNLM"/>
    </source>
</evidence>
<evidence type="ECO:0000313" key="4">
    <source>
        <dbReference type="Proteomes" id="UP000255168"/>
    </source>
</evidence>
<dbReference type="EMBL" id="LT984806">
    <property type="protein sequence ID" value="SPD45590.1"/>
    <property type="molecule type" value="Genomic_DNA"/>
</dbReference>
<dbReference type="Proteomes" id="UP000256710">
    <property type="component" value="Unassembled WGS sequence"/>
</dbReference>
<evidence type="ECO:0000313" key="5">
    <source>
        <dbReference type="Proteomes" id="UP000256710"/>
    </source>
</evidence>
<protein>
    <recommendedName>
        <fullName evidence="6">Rap1a immunity protein domain-containing protein</fullName>
    </recommendedName>
</protein>
<keyword evidence="1" id="KW-0732">Signal</keyword>
<dbReference type="AlphaFoldDB" id="A0A375H616"/>
<dbReference type="RefSeq" id="WP_145987487.1">
    <property type="nucleotide sequence ID" value="NZ_AQUR01000107.1"/>
</dbReference>
<evidence type="ECO:0000313" key="2">
    <source>
        <dbReference type="EMBL" id="SOZ37014.1"/>
    </source>
</evidence>
<reference evidence="4 5" key="1">
    <citation type="submission" date="2018-01" db="EMBL/GenBank/DDBJ databases">
        <authorList>
            <person name="Clerissi C."/>
        </authorList>
    </citation>
    <scope>NUCLEOTIDE SEQUENCE [LARGE SCALE GENOMIC DNA]</scope>
    <source>
        <strain evidence="2">Cupriavidus taiwanensis STM 6082</strain>
        <strain evidence="3">Cupriavidus taiwanensis STM 6160</strain>
    </source>
</reference>
<feature type="chain" id="PRO_5016705480" description="Rap1a immunity protein domain-containing protein" evidence="1">
    <location>
        <begin position="22"/>
        <end position="113"/>
    </location>
</feature>
<sequence>MKKTIGCSALVFAMLTTTGHAENVSVLGAVDCGMWVKTRGDSLSGSLHQAWLFGFLSGANAAIGSSYGDPLHGISSDQAVVWVDNYCRNNPLSKLADAGSTLYRELVARKKAR</sequence>
<proteinExistence type="predicted"/>
<gene>
    <name evidence="2" type="ORF">CBM2605_A60258</name>
    <name evidence="3" type="ORF">CBM2607_10527</name>
</gene>
<evidence type="ECO:0000313" key="3">
    <source>
        <dbReference type="EMBL" id="SPD45590.1"/>
    </source>
</evidence>
<keyword evidence="5" id="KW-1185">Reference proteome</keyword>
<name>A0A375H616_9BURK</name>